<evidence type="ECO:0000256" key="5">
    <source>
        <dbReference type="SAM" id="MobiDB-lite"/>
    </source>
</evidence>
<dbReference type="Pfam" id="PF11464">
    <property type="entry name" value="Rbsn"/>
    <property type="match status" value="1"/>
</dbReference>
<dbReference type="SUPFAM" id="SSF57903">
    <property type="entry name" value="FYVE/PHD zinc finger"/>
    <property type="match status" value="2"/>
</dbReference>
<evidence type="ECO:0000313" key="7">
    <source>
        <dbReference type="EMBL" id="SGZ49834.1"/>
    </source>
</evidence>
<dbReference type="InterPro" id="IPR021565">
    <property type="entry name" value="Rbsn_Rab-bd"/>
</dbReference>
<dbReference type="InterPro" id="IPR052727">
    <property type="entry name" value="Rab4/Rab5_effector"/>
</dbReference>
<dbReference type="GO" id="GO:0008270">
    <property type="term" value="F:zinc ion binding"/>
    <property type="evidence" value="ECO:0007669"/>
    <property type="project" value="UniProtKB-KW"/>
</dbReference>
<dbReference type="Pfam" id="PF01363">
    <property type="entry name" value="FYVE"/>
    <property type="match status" value="1"/>
</dbReference>
<keyword evidence="1" id="KW-0479">Metal-binding</keyword>
<dbReference type="OrthoDB" id="166134at2759"/>
<organism evidence="7 8">
    <name type="scientific">Sungouiella intermedia</name>
    <dbReference type="NCBI Taxonomy" id="45354"/>
    <lineage>
        <taxon>Eukaryota</taxon>
        <taxon>Fungi</taxon>
        <taxon>Dikarya</taxon>
        <taxon>Ascomycota</taxon>
        <taxon>Saccharomycotina</taxon>
        <taxon>Pichiomycetes</taxon>
        <taxon>Metschnikowiaceae</taxon>
        <taxon>Sungouiella</taxon>
    </lineage>
</organism>
<feature type="compositionally biased region" description="Basic and acidic residues" evidence="5">
    <location>
        <begin position="15"/>
        <end position="33"/>
    </location>
</feature>
<evidence type="ECO:0000256" key="3">
    <source>
        <dbReference type="ARBA" id="ARBA00022833"/>
    </source>
</evidence>
<name>A0A1L0BHU7_9ASCO</name>
<sequence>MEDSNPPRRVLGSNKQHESLESPKKAAVKSSEESIRCPICDEAMLTLLQLNRHLDDTHGDSPSPGLEPSPKKAVSLRTPQKRTIQLDLYDDNKGFGLSDNLGSETQLASPTQSKLTRSHWVHPNSSNISVCSYEGCRRVLNVKNGIVNCRKCGLLFCNEHTAFRGRFSNGPPPLKLPVYDSVNGYLARCCESCFLNKPALVEGTQANFRDVTAIYKKKRAEKIEEKQWAKLKLQRRFLKLVNLLSLNYLWHIENGKFLLLYFTENKAHSKEAIMDAEKEIVGAENWQNDQNVTHCPLCFAKFNILIRKHHCRLCGRVVTDSAFNTDDPNMTCSIQVPVGILLKKLPNLNYSPQVKENWMELTSVAADSRYSNIYSFRCCRECKNLLLHGVKSDTMINEPENDAVLSSYEEILAIKANIQSTMPRYSQLVKENKDQSNRDINKLRVRIRKYVKDFEIATNSFRLRFFKRNEESGKFTPIQSPVLVTNVYKMAIVFLQDSILEFKKLNDQFQELENARLTGQLGLPKSLLSEPDSISASPMSPLPVVSPPAKPRLTKKQIREFREQLMVVNEQKFLVQKQMDDAKRQRKFDELLTLTANSDELQKHIDELEKELGEFGFA</sequence>
<keyword evidence="2 4" id="KW-0863">Zinc-finger</keyword>
<feature type="domain" description="FYVE-type" evidence="6">
    <location>
        <begin position="289"/>
        <end position="387"/>
    </location>
</feature>
<dbReference type="InterPro" id="IPR000306">
    <property type="entry name" value="Znf_FYVE"/>
</dbReference>
<evidence type="ECO:0000313" key="8">
    <source>
        <dbReference type="Proteomes" id="UP000182334"/>
    </source>
</evidence>
<dbReference type="Gene3D" id="3.30.40.10">
    <property type="entry name" value="Zinc/RING finger domain, C3HC4 (zinc finger)"/>
    <property type="match status" value="2"/>
</dbReference>
<evidence type="ECO:0000259" key="6">
    <source>
        <dbReference type="PROSITE" id="PS50178"/>
    </source>
</evidence>
<dbReference type="GO" id="GO:0032266">
    <property type="term" value="F:phosphatidylinositol-3-phosphate binding"/>
    <property type="evidence" value="ECO:0007669"/>
    <property type="project" value="UniProtKB-ARBA"/>
</dbReference>
<dbReference type="PROSITE" id="PS50178">
    <property type="entry name" value="ZF_FYVE"/>
    <property type="match status" value="1"/>
</dbReference>
<dbReference type="CDD" id="cd15737">
    <property type="entry name" value="FYVE2_Vac1p_like"/>
    <property type="match status" value="1"/>
</dbReference>
<feature type="region of interest" description="Disordered" evidence="5">
    <location>
        <begin position="1"/>
        <end position="33"/>
    </location>
</feature>
<proteinExistence type="predicted"/>
<dbReference type="PANTHER" id="PTHR13510">
    <property type="entry name" value="FYVE-FINGER-CONTAINING RAB5 EFFECTOR PROTEIN RABENOSYN-5-RELATED"/>
    <property type="match status" value="1"/>
</dbReference>
<evidence type="ECO:0000256" key="4">
    <source>
        <dbReference type="PROSITE-ProRule" id="PRU00091"/>
    </source>
</evidence>
<dbReference type="PROSITE" id="PS00028">
    <property type="entry name" value="ZINC_FINGER_C2H2_1"/>
    <property type="match status" value="1"/>
</dbReference>
<evidence type="ECO:0000256" key="2">
    <source>
        <dbReference type="ARBA" id="ARBA00022771"/>
    </source>
</evidence>
<dbReference type="InterPro" id="IPR013087">
    <property type="entry name" value="Znf_C2H2_type"/>
</dbReference>
<dbReference type="InterPro" id="IPR013083">
    <property type="entry name" value="Znf_RING/FYVE/PHD"/>
</dbReference>
<dbReference type="SMART" id="SM00064">
    <property type="entry name" value="FYVE"/>
    <property type="match status" value="2"/>
</dbReference>
<accession>A0A1L0BHU7</accession>
<dbReference type="PANTHER" id="PTHR13510:SF44">
    <property type="entry name" value="RABENOSYN-5"/>
    <property type="match status" value="1"/>
</dbReference>
<protein>
    <submittedName>
        <fullName evidence="7">CIC11C00000004500</fullName>
    </submittedName>
</protein>
<gene>
    <name evidence="7" type="ORF">SAMEA4029010_CIC11G00000004500</name>
</gene>
<feature type="region of interest" description="Disordered" evidence="5">
    <location>
        <begin position="54"/>
        <end position="78"/>
    </location>
</feature>
<keyword evidence="3" id="KW-0862">Zinc</keyword>
<reference evidence="7 8" key="1">
    <citation type="submission" date="2016-10" db="EMBL/GenBank/DDBJ databases">
        <authorList>
            <person name="de Groot N.N."/>
        </authorList>
    </citation>
    <scope>NUCLEOTIDE SEQUENCE [LARGE SCALE GENOMIC DNA]</scope>
    <source>
        <strain evidence="7 8">CBS 141442</strain>
    </source>
</reference>
<dbReference type="STRING" id="45354.A0A1L0BHU7"/>
<evidence type="ECO:0000256" key="1">
    <source>
        <dbReference type="ARBA" id="ARBA00022723"/>
    </source>
</evidence>
<dbReference type="Proteomes" id="UP000182334">
    <property type="component" value="Chromosome II"/>
</dbReference>
<dbReference type="InterPro" id="IPR017455">
    <property type="entry name" value="Znf_FYVE-rel"/>
</dbReference>
<dbReference type="SUPFAM" id="SSF140125">
    <property type="entry name" value="Rabenosyn-5 Rab-binding domain-like"/>
    <property type="match status" value="1"/>
</dbReference>
<keyword evidence="8" id="KW-1185">Reference proteome</keyword>
<dbReference type="InterPro" id="IPR036531">
    <property type="entry name" value="Rbsn_Rab-bd_sf"/>
</dbReference>
<dbReference type="EMBL" id="LT635757">
    <property type="protein sequence ID" value="SGZ49834.1"/>
    <property type="molecule type" value="Genomic_DNA"/>
</dbReference>
<dbReference type="InterPro" id="IPR011011">
    <property type="entry name" value="Znf_FYVE_PHD"/>
</dbReference>
<dbReference type="AlphaFoldDB" id="A0A1L0BHU7"/>